<evidence type="ECO:0000313" key="3">
    <source>
        <dbReference type="EMBL" id="CAB4204982.1"/>
    </source>
</evidence>
<accession>A0A6J5S7Z7</accession>
<evidence type="ECO:0000259" key="1">
    <source>
        <dbReference type="Pfam" id="PF17338"/>
    </source>
</evidence>
<dbReference type="EMBL" id="LR797355">
    <property type="protein sequence ID" value="CAB4204982.1"/>
    <property type="molecule type" value="Genomic_DNA"/>
</dbReference>
<sequence length="249" mass="27097">MTGAGFVRGRVRRVLTLAAAKTDKGEKYGIGTAILYMTPARVRSDSADFCPWSSRGCRQGCLVEAGRGRFSAVRAARLARRRWFLWDAEGFLAQLVRELAAHVRRCERRGLRPALRLNGTSDIDWQTIAFQGVGLLDWIREHHPGVQLYEYTKDPRRAVAAGVVFSRHENNDAATRRALARGQTVAVVFAARRGEPLPATWAGRPVVDGDQHDATFLHPAGTVLGLRAKGPAVGDRSGFVVAVDAGGAG</sequence>
<dbReference type="EMBL" id="LR797239">
    <property type="protein sequence ID" value="CAB4195864.1"/>
    <property type="molecule type" value="Genomic_DNA"/>
</dbReference>
<name>A0A6J5S7Z7_9CAUD</name>
<organism evidence="3">
    <name type="scientific">uncultured Caudovirales phage</name>
    <dbReference type="NCBI Taxonomy" id="2100421"/>
    <lineage>
        <taxon>Viruses</taxon>
        <taxon>Duplodnaviria</taxon>
        <taxon>Heunggongvirae</taxon>
        <taxon>Uroviricota</taxon>
        <taxon>Caudoviricetes</taxon>
        <taxon>Peduoviridae</taxon>
        <taxon>Maltschvirus</taxon>
        <taxon>Maltschvirus maltsch</taxon>
    </lineage>
</organism>
<dbReference type="Pfam" id="PF17338">
    <property type="entry name" value="GP88"/>
    <property type="match status" value="1"/>
</dbReference>
<dbReference type="InterPro" id="IPR020290">
    <property type="entry name" value="Gp88"/>
</dbReference>
<feature type="domain" description="Gene product 88" evidence="1">
    <location>
        <begin position="26"/>
        <end position="241"/>
    </location>
</feature>
<evidence type="ECO:0000313" key="2">
    <source>
        <dbReference type="EMBL" id="CAB4195864.1"/>
    </source>
</evidence>
<proteinExistence type="predicted"/>
<protein>
    <recommendedName>
        <fullName evidence="1">Gene product 88 domain-containing protein</fullName>
    </recommendedName>
</protein>
<reference evidence="3" key="1">
    <citation type="submission" date="2020-05" db="EMBL/GenBank/DDBJ databases">
        <authorList>
            <person name="Chiriac C."/>
            <person name="Salcher M."/>
            <person name="Ghai R."/>
            <person name="Kavagutti S V."/>
        </authorList>
    </citation>
    <scope>NUCLEOTIDE SEQUENCE</scope>
</reference>
<gene>
    <name evidence="2" type="ORF">UFOVP1287_36</name>
    <name evidence="3" type="ORF">UFOVP1408_4</name>
</gene>